<accession>A0A1C3HHC0</accession>
<dbReference type="EMBL" id="LT575490">
    <property type="protein sequence ID" value="SAY44443.1"/>
    <property type="molecule type" value="Genomic_DNA"/>
</dbReference>
<dbReference type="GO" id="GO:0016747">
    <property type="term" value="F:acyltransferase activity, transferring groups other than amino-acyl groups"/>
    <property type="evidence" value="ECO:0007669"/>
    <property type="project" value="InterPro"/>
</dbReference>
<dbReference type="Pfam" id="PF13508">
    <property type="entry name" value="Acetyltransf_7"/>
    <property type="match status" value="1"/>
</dbReference>
<dbReference type="InterPro" id="IPR000182">
    <property type="entry name" value="GNAT_dom"/>
</dbReference>
<dbReference type="CDD" id="cd04301">
    <property type="entry name" value="NAT_SF"/>
    <property type="match status" value="1"/>
</dbReference>
<dbReference type="InterPro" id="IPR053144">
    <property type="entry name" value="Acetyltransferase_Butenolide"/>
</dbReference>
<dbReference type="PROSITE" id="PS51186">
    <property type="entry name" value="GNAT"/>
    <property type="match status" value="1"/>
</dbReference>
<evidence type="ECO:0000259" key="1">
    <source>
        <dbReference type="PROSITE" id="PS51186"/>
    </source>
</evidence>
<dbReference type="SUPFAM" id="SSF55729">
    <property type="entry name" value="Acyl-CoA N-acyltransferases (Nat)"/>
    <property type="match status" value="1"/>
</dbReference>
<sequence>MTTPAPREWRRADYLVSTEPALLDLDAIHAFLTRSSWAEGIDKETVRQSLAHSLCFGLYHGTRQIGFARLVTDYATFGYLCDVYVLEAHQKGGLGLWLAECCQAHPLMATLRRVMLVTSTAPWLYEKVGYSAINRPDFVWQIARPDIYRR</sequence>
<proteinExistence type="predicted"/>
<organism evidence="2">
    <name type="scientific">Serratia marcescens</name>
    <dbReference type="NCBI Taxonomy" id="615"/>
    <lineage>
        <taxon>Bacteria</taxon>
        <taxon>Pseudomonadati</taxon>
        <taxon>Pseudomonadota</taxon>
        <taxon>Gammaproteobacteria</taxon>
        <taxon>Enterobacterales</taxon>
        <taxon>Yersiniaceae</taxon>
        <taxon>Serratia</taxon>
    </lineage>
</organism>
<feature type="domain" description="N-acetyltransferase" evidence="1">
    <location>
        <begin position="12"/>
        <end position="150"/>
    </location>
</feature>
<dbReference type="PANTHER" id="PTHR43233">
    <property type="entry name" value="FAMILY N-ACETYLTRANSFERASE, PUTATIVE (AFU_ORTHOLOGUE AFUA_6G03350)-RELATED"/>
    <property type="match status" value="1"/>
</dbReference>
<dbReference type="PANTHER" id="PTHR43233:SF1">
    <property type="entry name" value="FAMILY N-ACETYLTRANSFERASE, PUTATIVE (AFU_ORTHOLOGUE AFUA_6G03350)-RELATED"/>
    <property type="match status" value="1"/>
</dbReference>
<dbReference type="AlphaFoldDB" id="A0A1C3HHC0"/>
<protein>
    <recommendedName>
        <fullName evidence="1">N-acetyltransferase domain-containing protein</fullName>
    </recommendedName>
</protein>
<reference evidence="2" key="1">
    <citation type="submission" date="2016-05" db="EMBL/GenBank/DDBJ databases">
        <authorList>
            <person name="Cock P.J.A."/>
            <person name="Cock P.J.A."/>
        </authorList>
    </citation>
    <scope>NUCLEOTIDE SEQUENCE</scope>
    <source>
        <strain evidence="2">PWN146_assembly</strain>
    </source>
</reference>
<gene>
    <name evidence="2" type="ORF">PWN146_03153</name>
</gene>
<dbReference type="Gene3D" id="3.40.630.30">
    <property type="match status" value="1"/>
</dbReference>
<name>A0A1C3HHC0_SERMA</name>
<evidence type="ECO:0000313" key="2">
    <source>
        <dbReference type="EMBL" id="SAY44443.1"/>
    </source>
</evidence>
<dbReference type="InterPro" id="IPR016181">
    <property type="entry name" value="Acyl_CoA_acyltransferase"/>
</dbReference>